<reference evidence="3 4" key="1">
    <citation type="journal article" date="2015" name="Genome Announc.">
        <title>Draft Genome Sequences of Marine Isolates of Thalassomonas viridans and Thalassomonas actiniarum.</title>
        <authorList>
            <person name="Olonade I."/>
            <person name="van Zyl L.J."/>
            <person name="Trindade M."/>
        </authorList>
    </citation>
    <scope>NUCLEOTIDE SEQUENCE [LARGE SCALE GENOMIC DNA]</scope>
    <source>
        <strain evidence="3 4">A5K-106</strain>
    </source>
</reference>
<dbReference type="Gene3D" id="3.40.50.720">
    <property type="entry name" value="NAD(P)-binding Rossmann-like Domain"/>
    <property type="match status" value="1"/>
</dbReference>
<dbReference type="PANTHER" id="PTHR10953">
    <property type="entry name" value="UBIQUITIN-ACTIVATING ENZYME E1"/>
    <property type="match status" value="1"/>
</dbReference>
<organism evidence="3 4">
    <name type="scientific">Thalassomonas actiniarum</name>
    <dbReference type="NCBI Taxonomy" id="485447"/>
    <lineage>
        <taxon>Bacteria</taxon>
        <taxon>Pseudomonadati</taxon>
        <taxon>Pseudomonadota</taxon>
        <taxon>Gammaproteobacteria</taxon>
        <taxon>Alteromonadales</taxon>
        <taxon>Colwelliaceae</taxon>
        <taxon>Thalassomonas</taxon>
    </lineage>
</organism>
<dbReference type="Proteomes" id="UP000032568">
    <property type="component" value="Chromosome"/>
</dbReference>
<evidence type="ECO:0000313" key="4">
    <source>
        <dbReference type="Proteomes" id="UP000032568"/>
    </source>
</evidence>
<dbReference type="InterPro" id="IPR045886">
    <property type="entry name" value="ThiF/MoeB/HesA"/>
</dbReference>
<dbReference type="KEGG" id="tact:SG35_004190"/>
<dbReference type="GO" id="GO:0004792">
    <property type="term" value="F:thiosulfate-cyanide sulfurtransferase activity"/>
    <property type="evidence" value="ECO:0007669"/>
    <property type="project" value="TreeGrafter"/>
</dbReference>
<dbReference type="SUPFAM" id="SSF69572">
    <property type="entry name" value="Activating enzymes of the ubiquitin-like proteins"/>
    <property type="match status" value="1"/>
</dbReference>
<protein>
    <submittedName>
        <fullName evidence="3">HesA/MoeB/ThiF family protein</fullName>
    </submittedName>
</protein>
<feature type="domain" description="THIF-type NAD/FAD binding fold" evidence="2">
    <location>
        <begin position="10"/>
        <end position="244"/>
    </location>
</feature>
<accession>A0AAE9YWN6</accession>
<dbReference type="GO" id="GO:0008146">
    <property type="term" value="F:sulfotransferase activity"/>
    <property type="evidence" value="ECO:0007669"/>
    <property type="project" value="TreeGrafter"/>
</dbReference>
<dbReference type="InterPro" id="IPR035985">
    <property type="entry name" value="Ubiquitin-activating_enz"/>
</dbReference>
<evidence type="ECO:0000259" key="2">
    <source>
        <dbReference type="Pfam" id="PF00899"/>
    </source>
</evidence>
<sequence>MLSNNEQLRYSRQIMLNQIGEAGQQALRNAKVLIVGMGGLGNPTALYLASAGVGNLYLADGDNVEISNLPRQILFSENDLQNNKADVASEKLQQQNPEINIEVIDEMLDAELGPYYLDLVDVVIDCSDNIATRYLMNQLCLEHKVPLIVGAATGFDGQHLLVDPRNPDSACYQCLFPASEKAPVNNCQSIGILGPVLAIIAGMQSLTAIKLLTANKVAVNQLSLFDGLSNQWRQFTLNKQATCPACGRAASK</sequence>
<dbReference type="Pfam" id="PF00899">
    <property type="entry name" value="ThiF"/>
    <property type="match status" value="1"/>
</dbReference>
<name>A0AAE9YWN6_9GAMM</name>
<gene>
    <name evidence="3" type="ORF">SG35_004190</name>
</gene>
<dbReference type="FunFam" id="3.40.50.720:FF:000080">
    <property type="entry name" value="Thiazole biosynthesis adenylyltransferase ThiF"/>
    <property type="match status" value="1"/>
</dbReference>
<dbReference type="CDD" id="cd00757">
    <property type="entry name" value="ThiF_MoeB_HesA_family"/>
    <property type="match status" value="1"/>
</dbReference>
<dbReference type="AlphaFoldDB" id="A0AAE9YWN6"/>
<dbReference type="GO" id="GO:0008641">
    <property type="term" value="F:ubiquitin-like modifier activating enzyme activity"/>
    <property type="evidence" value="ECO:0007669"/>
    <property type="project" value="InterPro"/>
</dbReference>
<proteinExistence type="inferred from homology"/>
<reference evidence="3 4" key="2">
    <citation type="journal article" date="2022" name="Mar. Drugs">
        <title>Bioassay-Guided Fractionation Leads to the Detection of Cholic Acid Generated by the Rare Thalassomonas sp.</title>
        <authorList>
            <person name="Pheiffer F."/>
            <person name="Schneider Y.K."/>
            <person name="Hansen E.H."/>
            <person name="Andersen J.H."/>
            <person name="Isaksson J."/>
            <person name="Busche T."/>
            <person name="R C."/>
            <person name="Kalinowski J."/>
            <person name="Zyl L.V."/>
            <person name="Trindade M."/>
        </authorList>
    </citation>
    <scope>NUCLEOTIDE SEQUENCE [LARGE SCALE GENOMIC DNA]</scope>
    <source>
        <strain evidence="3 4">A5K-106</strain>
    </source>
</reference>
<evidence type="ECO:0000256" key="1">
    <source>
        <dbReference type="ARBA" id="ARBA00009919"/>
    </source>
</evidence>
<evidence type="ECO:0000313" key="3">
    <source>
        <dbReference type="EMBL" id="WDE01744.1"/>
    </source>
</evidence>
<dbReference type="PANTHER" id="PTHR10953:SF240">
    <property type="entry name" value="SULFUR CARRIER PROTEIN THIS ADENYLYLTRANSFERASE"/>
    <property type="match status" value="1"/>
</dbReference>
<dbReference type="GO" id="GO:0005829">
    <property type="term" value="C:cytosol"/>
    <property type="evidence" value="ECO:0007669"/>
    <property type="project" value="TreeGrafter"/>
</dbReference>
<dbReference type="EMBL" id="CP059735">
    <property type="protein sequence ID" value="WDE01744.1"/>
    <property type="molecule type" value="Genomic_DNA"/>
</dbReference>
<keyword evidence="4" id="KW-1185">Reference proteome</keyword>
<dbReference type="InterPro" id="IPR000594">
    <property type="entry name" value="ThiF_NAD_FAD-bd"/>
</dbReference>
<comment type="similarity">
    <text evidence="1">Belongs to the HesA/MoeB/ThiF family.</text>
</comment>
<dbReference type="GO" id="GO:0016779">
    <property type="term" value="F:nucleotidyltransferase activity"/>
    <property type="evidence" value="ECO:0007669"/>
    <property type="project" value="TreeGrafter"/>
</dbReference>